<proteinExistence type="predicted"/>
<keyword evidence="3 10" id="KW-0812">Transmembrane</keyword>
<keyword evidence="5" id="KW-0677">Repeat</keyword>
<dbReference type="Proteomes" id="UP000257109">
    <property type="component" value="Unassembled WGS sequence"/>
</dbReference>
<evidence type="ECO:0000256" key="8">
    <source>
        <dbReference type="ARBA" id="ARBA00023170"/>
    </source>
</evidence>
<keyword evidence="6 10" id="KW-1133">Transmembrane helix</keyword>
<evidence type="ECO:0000256" key="5">
    <source>
        <dbReference type="ARBA" id="ARBA00022737"/>
    </source>
</evidence>
<sequence>MSTTMAPSKLKLENPNLQMLVQNLTSIRRLYLDGVSISTMGQKWCNALLSLCSLEELSLSRCNLSGPIESSLGGLKQLVVIHLNQNNLSGPVPEMLVKLSNLASLQLSDCGLSGRFPEQIFQLRSLTMVDISHNNDLHGSLQDFPLNGSLRSFTLSNTSFSGTLPDSVSNLRQLLRLDLSTCQFNGMLPSSLAELTELSYLNLSSNTFTGPLPPFHVFKKLSQLDLSHNNFSESIPSTHFEGLLNLVEIYLQNNSFSGVIPSSLFALPLVQTIRLSYNHFEGQLDGFPNSSSSIVNSLDLSHNNLEGPIPILVFHLNKLSILRLSSNNLSGTIHLDVIWKLESLTTLDLSHNNFLVDVNVKDAHPNMTHLMLASCKLTEFPSFLSKQSRLSYLDLSTNQIQGIIPHWIWSLQFLTHLDLSHNLLTKLEEPMLKPSDNLFMLDLHSSRLHGSLPTFPKHATYLDFSRNNFSSSIPLDIGDQLSATIYLSLSHNGFYGQIPDSMCKASKLQVLELSSNKFEGTIPTLGVLILRKNKITGSIPDTFPLSCALRTLDVKENQLDGQIPKTLANCMALEVLDLGSNQIIDAFPCLLKNISTLRVLVVRTNRFHGPIGCPKTKGTWKMLQIVDLAFNNFSGMLPGKIFRTWEKMMSEENPTASEVNRVRFKVGGFNGLYYQDAVSVTYKGRQLRLVKLLTLFTSMDFSNNHFEGPIPEELMNFKALHVLNLSKNALSGEIPSSIGNLKNLESLDLSENYLRGKIPTELATLSSLSVLNLSFNHLVGMIPTGTQLQSLDPSCFEGNGGLYGPPLTKISGNQWHGIPSPPTGSGRSLAIVWNILSVELGLVFGLAIVIGPLLYWKQWRLWYWRCVDNILCCIFPKLLHLESESRGGQTYTILSLSSNHCDDL</sequence>
<dbReference type="PROSITE" id="PS51450">
    <property type="entry name" value="LRR"/>
    <property type="match status" value="1"/>
</dbReference>
<dbReference type="InterPro" id="IPR003591">
    <property type="entry name" value="Leu-rich_rpt_typical-subtyp"/>
</dbReference>
<reference evidence="11" key="1">
    <citation type="submission" date="2018-05" db="EMBL/GenBank/DDBJ databases">
        <title>Draft genome of Mucuna pruriens seed.</title>
        <authorList>
            <person name="Nnadi N.E."/>
            <person name="Vos R."/>
            <person name="Hasami M.H."/>
            <person name="Devisetty U.K."/>
            <person name="Aguiy J.C."/>
        </authorList>
    </citation>
    <scope>NUCLEOTIDE SEQUENCE [LARGE SCALE GENOMIC DNA]</scope>
    <source>
        <strain evidence="11">JCA_2017</strain>
    </source>
</reference>
<organism evidence="11 12">
    <name type="scientific">Mucuna pruriens</name>
    <name type="common">Velvet bean</name>
    <name type="synonym">Dolichos pruriens</name>
    <dbReference type="NCBI Taxonomy" id="157652"/>
    <lineage>
        <taxon>Eukaryota</taxon>
        <taxon>Viridiplantae</taxon>
        <taxon>Streptophyta</taxon>
        <taxon>Embryophyta</taxon>
        <taxon>Tracheophyta</taxon>
        <taxon>Spermatophyta</taxon>
        <taxon>Magnoliopsida</taxon>
        <taxon>eudicotyledons</taxon>
        <taxon>Gunneridae</taxon>
        <taxon>Pentapetalae</taxon>
        <taxon>rosids</taxon>
        <taxon>fabids</taxon>
        <taxon>Fabales</taxon>
        <taxon>Fabaceae</taxon>
        <taxon>Papilionoideae</taxon>
        <taxon>50 kb inversion clade</taxon>
        <taxon>NPAAA clade</taxon>
        <taxon>indigoferoid/millettioid clade</taxon>
        <taxon>Phaseoleae</taxon>
        <taxon>Mucuna</taxon>
    </lineage>
</organism>
<keyword evidence="7 10" id="KW-0472">Membrane</keyword>
<dbReference type="PRINTS" id="PR00019">
    <property type="entry name" value="LEURICHRPT"/>
</dbReference>
<evidence type="ECO:0000256" key="7">
    <source>
        <dbReference type="ARBA" id="ARBA00023136"/>
    </source>
</evidence>
<dbReference type="Pfam" id="PF13855">
    <property type="entry name" value="LRR_8"/>
    <property type="match status" value="5"/>
</dbReference>
<keyword evidence="4" id="KW-0732">Signal</keyword>
<evidence type="ECO:0000256" key="6">
    <source>
        <dbReference type="ARBA" id="ARBA00022989"/>
    </source>
</evidence>
<dbReference type="EMBL" id="QJKJ01011913">
    <property type="protein sequence ID" value="RDX69927.1"/>
    <property type="molecule type" value="Genomic_DNA"/>
</dbReference>
<feature type="non-terminal residue" evidence="11">
    <location>
        <position position="1"/>
    </location>
</feature>
<gene>
    <name evidence="11" type="primary">RLP12</name>
    <name evidence="11" type="ORF">CR513_50891</name>
</gene>
<dbReference type="OrthoDB" id="1394818at2759"/>
<dbReference type="SMART" id="SM00369">
    <property type="entry name" value="LRR_TYP"/>
    <property type="match status" value="10"/>
</dbReference>
<accession>A0A371EV49</accession>
<keyword evidence="12" id="KW-1185">Reference proteome</keyword>
<keyword evidence="2" id="KW-0433">Leucine-rich repeat</keyword>
<evidence type="ECO:0000256" key="10">
    <source>
        <dbReference type="SAM" id="Phobius"/>
    </source>
</evidence>
<evidence type="ECO:0000256" key="4">
    <source>
        <dbReference type="ARBA" id="ARBA00022729"/>
    </source>
</evidence>
<evidence type="ECO:0000256" key="2">
    <source>
        <dbReference type="ARBA" id="ARBA00022614"/>
    </source>
</evidence>
<dbReference type="AlphaFoldDB" id="A0A371EV49"/>
<dbReference type="GO" id="GO:0016020">
    <property type="term" value="C:membrane"/>
    <property type="evidence" value="ECO:0007669"/>
    <property type="project" value="UniProtKB-SubCell"/>
</dbReference>
<keyword evidence="9" id="KW-0325">Glycoprotein</keyword>
<dbReference type="SUPFAM" id="SSF52058">
    <property type="entry name" value="L domain-like"/>
    <property type="match status" value="3"/>
</dbReference>
<evidence type="ECO:0000256" key="9">
    <source>
        <dbReference type="ARBA" id="ARBA00023180"/>
    </source>
</evidence>
<comment type="subcellular location">
    <subcellularLocation>
        <location evidence="1">Membrane</location>
        <topology evidence="1">Single-pass type I membrane protein</topology>
    </subcellularLocation>
</comment>
<evidence type="ECO:0000313" key="12">
    <source>
        <dbReference type="Proteomes" id="UP000257109"/>
    </source>
</evidence>
<dbReference type="STRING" id="157652.A0A371EV49"/>
<feature type="transmembrane region" description="Helical" evidence="10">
    <location>
        <begin position="831"/>
        <end position="855"/>
    </location>
</feature>
<dbReference type="InterPro" id="IPR032675">
    <property type="entry name" value="LRR_dom_sf"/>
</dbReference>
<name>A0A371EV49_MUCPR</name>
<evidence type="ECO:0000256" key="1">
    <source>
        <dbReference type="ARBA" id="ARBA00004479"/>
    </source>
</evidence>
<dbReference type="FunFam" id="3.80.10.10:FF:000095">
    <property type="entry name" value="LRR receptor-like serine/threonine-protein kinase GSO1"/>
    <property type="match status" value="2"/>
</dbReference>
<keyword evidence="8" id="KW-0675">Receptor</keyword>
<dbReference type="InterPro" id="IPR001611">
    <property type="entry name" value="Leu-rich_rpt"/>
</dbReference>
<dbReference type="PANTHER" id="PTHR27000">
    <property type="entry name" value="LEUCINE-RICH REPEAT RECEPTOR-LIKE PROTEIN KINASE FAMILY PROTEIN-RELATED"/>
    <property type="match status" value="1"/>
</dbReference>
<dbReference type="Gene3D" id="3.80.10.10">
    <property type="entry name" value="Ribonuclease Inhibitor"/>
    <property type="match status" value="4"/>
</dbReference>
<dbReference type="Pfam" id="PF00560">
    <property type="entry name" value="LRR_1"/>
    <property type="match status" value="3"/>
</dbReference>
<protein>
    <submittedName>
        <fullName evidence="11">Receptor-like protein 12</fullName>
    </submittedName>
</protein>
<evidence type="ECO:0000313" key="11">
    <source>
        <dbReference type="EMBL" id="RDX69927.1"/>
    </source>
</evidence>
<comment type="caution">
    <text evidence="11">The sequence shown here is derived from an EMBL/GenBank/DDBJ whole genome shotgun (WGS) entry which is preliminary data.</text>
</comment>
<evidence type="ECO:0000256" key="3">
    <source>
        <dbReference type="ARBA" id="ARBA00022692"/>
    </source>
</evidence>
<dbReference type="PANTHER" id="PTHR27000:SF787">
    <property type="entry name" value="RECEPTOR-LIKE PROTEIN 39"/>
    <property type="match status" value="1"/>
</dbReference>